<feature type="transmembrane region" description="Helical" evidence="1">
    <location>
        <begin position="134"/>
        <end position="155"/>
    </location>
</feature>
<feature type="transmembrane region" description="Helical" evidence="1">
    <location>
        <begin position="80"/>
        <end position="99"/>
    </location>
</feature>
<feature type="transmembrane region" description="Helical" evidence="1">
    <location>
        <begin position="427"/>
        <end position="446"/>
    </location>
</feature>
<feature type="transmembrane region" description="Helical" evidence="1">
    <location>
        <begin position="256"/>
        <end position="278"/>
    </location>
</feature>
<sequence length="592" mass="63850">MASQSEPLPERELDSVRMTLLVWAGAALAYLAAVLVLGQEPYDGDDLMRLQQVRDLMAGQGWFDVTQYRMNPPTGVAMHWSRLVDLPLVAVMIVLRIVLPQALAESWAAMLVPLFYLGAALLLLRAIMLRLGFVGWQVLAGLGLAALFPLVPAAFAPMRIDHHSPQAVAALAMAALMLRAPSRQAALLGGLVGAVWLVISLEGLPVIAFVAGLYGLRYALVRDRSLAWFLGALALAAPLLSLATRPMSEFALWCDVLLPAHWAAFAAAAVAAGALSYLPRQDRLVGRVLAMGLLPLLSAPVAMAMIGPCLSGPLAALDPLVRSYWYNHVYEGLPIWMQPPSLALPALYTLALVTAGLWAARREGLLRDEARLKWLLHALLALGVACYGLLLLREILVAQLLAVPFALALLIRFMPRARALTATIPRVLATMACVLLVTPAGAAIAGKQIGQRSLPSDHFASQPRQHAAGLAPCDFADLQRLGEGYVFTSFNSAPEILAHTSLGVTTGGYHRNVEALHRVISAFIADTGEARAIVKQSGANYLAICLEDDSLVIFAEDRPESLARALLLGERVDWLDPVSGFENTQLRVYRVR</sequence>
<keyword evidence="3" id="KW-1185">Reference proteome</keyword>
<feature type="transmembrane region" description="Helical" evidence="1">
    <location>
        <begin position="372"/>
        <end position="390"/>
    </location>
</feature>
<accession>A0ABV0CZ57</accession>
<feature type="transmembrane region" description="Helical" evidence="1">
    <location>
        <begin position="20"/>
        <end position="38"/>
    </location>
</feature>
<feature type="transmembrane region" description="Helical" evidence="1">
    <location>
        <begin position="194"/>
        <end position="214"/>
    </location>
</feature>
<dbReference type="Proteomes" id="UP001484535">
    <property type="component" value="Unassembled WGS sequence"/>
</dbReference>
<proteinExistence type="predicted"/>
<evidence type="ECO:0000256" key="1">
    <source>
        <dbReference type="SAM" id="Phobius"/>
    </source>
</evidence>
<keyword evidence="1" id="KW-0812">Transmembrane</keyword>
<dbReference type="RefSeq" id="WP_346785601.1">
    <property type="nucleotide sequence ID" value="NZ_JBDLBR010000004.1"/>
</dbReference>
<dbReference type="EMBL" id="JBDLBR010000004">
    <property type="protein sequence ID" value="MEN7538149.1"/>
    <property type="molecule type" value="Genomic_DNA"/>
</dbReference>
<organism evidence="2 3">
    <name type="scientific">Aurantiacibacter flavus</name>
    <dbReference type="NCBI Taxonomy" id="3145232"/>
    <lineage>
        <taxon>Bacteria</taxon>
        <taxon>Pseudomonadati</taxon>
        <taxon>Pseudomonadota</taxon>
        <taxon>Alphaproteobacteria</taxon>
        <taxon>Sphingomonadales</taxon>
        <taxon>Erythrobacteraceae</taxon>
        <taxon>Aurantiacibacter</taxon>
    </lineage>
</organism>
<feature type="transmembrane region" description="Helical" evidence="1">
    <location>
        <begin position="396"/>
        <end position="415"/>
    </location>
</feature>
<feature type="transmembrane region" description="Helical" evidence="1">
    <location>
        <begin position="167"/>
        <end position="182"/>
    </location>
</feature>
<feature type="transmembrane region" description="Helical" evidence="1">
    <location>
        <begin position="290"/>
        <end position="316"/>
    </location>
</feature>
<evidence type="ECO:0000313" key="2">
    <source>
        <dbReference type="EMBL" id="MEN7538149.1"/>
    </source>
</evidence>
<keyword evidence="1" id="KW-0472">Membrane</keyword>
<comment type="caution">
    <text evidence="2">The sequence shown here is derived from an EMBL/GenBank/DDBJ whole genome shotgun (WGS) entry which is preliminary data.</text>
</comment>
<feature type="transmembrane region" description="Helical" evidence="1">
    <location>
        <begin position="226"/>
        <end position="244"/>
    </location>
</feature>
<name>A0ABV0CZ57_9SPHN</name>
<keyword evidence="1" id="KW-1133">Transmembrane helix</keyword>
<reference evidence="2 3" key="1">
    <citation type="submission" date="2024-05" db="EMBL/GenBank/DDBJ databases">
        <authorList>
            <person name="Park S."/>
        </authorList>
    </citation>
    <scope>NUCLEOTIDE SEQUENCE [LARGE SCALE GENOMIC DNA]</scope>
    <source>
        <strain evidence="2 3">DGU5</strain>
    </source>
</reference>
<feature type="transmembrane region" description="Helical" evidence="1">
    <location>
        <begin position="342"/>
        <end position="360"/>
    </location>
</feature>
<gene>
    <name evidence="2" type="ORF">ABDJ38_13275</name>
</gene>
<evidence type="ECO:0000313" key="3">
    <source>
        <dbReference type="Proteomes" id="UP001484535"/>
    </source>
</evidence>
<feature type="transmembrane region" description="Helical" evidence="1">
    <location>
        <begin position="106"/>
        <end position="128"/>
    </location>
</feature>
<protein>
    <submittedName>
        <fullName evidence="2">Uncharacterized protein</fullName>
    </submittedName>
</protein>